<dbReference type="Proteomes" id="UP001041814">
    <property type="component" value="Unassembled WGS sequence"/>
</dbReference>
<protein>
    <submittedName>
        <fullName evidence="7">Type IV secretion system protein VirB8</fullName>
    </submittedName>
</protein>
<keyword evidence="2 5" id="KW-0812">Transmembrane</keyword>
<organism evidence="7 8">
    <name type="scientific">Rubrivivax gelatinosus</name>
    <name type="common">Rhodocyclus gelatinosus</name>
    <name type="synonym">Rhodopseudomonas gelatinosa</name>
    <dbReference type="NCBI Taxonomy" id="28068"/>
    <lineage>
        <taxon>Bacteria</taxon>
        <taxon>Pseudomonadati</taxon>
        <taxon>Pseudomonadota</taxon>
        <taxon>Betaproteobacteria</taxon>
        <taxon>Burkholderiales</taxon>
        <taxon>Sphaerotilaceae</taxon>
        <taxon>Rubrivivax</taxon>
    </lineage>
</organism>
<keyword evidence="3 5" id="KW-1133">Transmembrane helix</keyword>
<dbReference type="Pfam" id="PF04335">
    <property type="entry name" value="VirB8"/>
    <property type="match status" value="1"/>
</dbReference>
<reference evidence="7" key="2">
    <citation type="journal article" date="2020" name="Microorganisms">
        <title>Osmotic Adaptation and Compatible Solute Biosynthesis of Phototrophic Bacteria as Revealed from Genome Analyses.</title>
        <authorList>
            <person name="Imhoff J.F."/>
            <person name="Rahn T."/>
            <person name="Kunzel S."/>
            <person name="Keller A."/>
            <person name="Neulinger S.C."/>
        </authorList>
    </citation>
    <scope>NUCLEOTIDE SEQUENCE</scope>
    <source>
        <strain evidence="7">IM 151</strain>
    </source>
</reference>
<dbReference type="Gene3D" id="3.10.450.230">
    <property type="entry name" value="VirB8 protein"/>
    <property type="match status" value="1"/>
</dbReference>
<dbReference type="RefSeq" id="WP_200225323.1">
    <property type="nucleotide sequence ID" value="NZ_NRRT01000001.1"/>
</dbReference>
<dbReference type="InterPro" id="IPR026264">
    <property type="entry name" value="VirB8/PtlE"/>
</dbReference>
<feature type="domain" description="Bacterial virulence protein VirB8" evidence="6">
    <location>
        <begin position="16"/>
        <end position="229"/>
    </location>
</feature>
<evidence type="ECO:0000256" key="3">
    <source>
        <dbReference type="ARBA" id="ARBA00022989"/>
    </source>
</evidence>
<evidence type="ECO:0000256" key="1">
    <source>
        <dbReference type="ARBA" id="ARBA00004167"/>
    </source>
</evidence>
<dbReference type="SUPFAM" id="SSF54427">
    <property type="entry name" value="NTF2-like"/>
    <property type="match status" value="1"/>
</dbReference>
<gene>
    <name evidence="7" type="ORF">CKO43_02065</name>
</gene>
<dbReference type="EMBL" id="NRRU01000004">
    <property type="protein sequence ID" value="MBK1711563.1"/>
    <property type="molecule type" value="Genomic_DNA"/>
</dbReference>
<evidence type="ECO:0000256" key="5">
    <source>
        <dbReference type="SAM" id="Phobius"/>
    </source>
</evidence>
<keyword evidence="8" id="KW-1185">Reference proteome</keyword>
<evidence type="ECO:0000256" key="2">
    <source>
        <dbReference type="ARBA" id="ARBA00022692"/>
    </source>
</evidence>
<dbReference type="InterPro" id="IPR032710">
    <property type="entry name" value="NTF2-like_dom_sf"/>
</dbReference>
<reference evidence="7" key="1">
    <citation type="submission" date="2017-08" db="EMBL/GenBank/DDBJ databases">
        <authorList>
            <person name="Imhoff J.F."/>
            <person name="Rahn T."/>
            <person name="Kuenzel S."/>
            <person name="Neulinger S.C."/>
        </authorList>
    </citation>
    <scope>NUCLEOTIDE SEQUENCE</scope>
    <source>
        <strain evidence="7">IM 151</strain>
    </source>
</reference>
<sequence>MDLRSMADNVFGRANAAWEVDRAEMLERSERRAWRVAMASGFVAVLAVGAVLAHGPLQQVVPLPIVVDKRTGETTVQQRLTEETIPVQESLDKHNAAVFVRNREGYNWWWLQRDYDQVARMAVPAVFADYRRQFEGEASLQKRLAGNEEWRIDVVGVRLAATGRKGTRGEATVTYEKTVRQPVRGAPDVTTRHVASIVYEYQPKVLSNEADRLENPLGFVVLAYRSDPEIGTVPLATLARAQP</sequence>
<evidence type="ECO:0000259" key="6">
    <source>
        <dbReference type="Pfam" id="PF04335"/>
    </source>
</evidence>
<evidence type="ECO:0000313" key="7">
    <source>
        <dbReference type="EMBL" id="MBK1711563.1"/>
    </source>
</evidence>
<comment type="subcellular location">
    <subcellularLocation>
        <location evidence="1">Membrane</location>
        <topology evidence="1">Single-pass membrane protein</topology>
    </subcellularLocation>
</comment>
<dbReference type="InterPro" id="IPR007430">
    <property type="entry name" value="VirB8"/>
</dbReference>
<proteinExistence type="predicted"/>
<accession>A0ABS1DQ12</accession>
<comment type="caution">
    <text evidence="7">The sequence shown here is derived from an EMBL/GenBank/DDBJ whole genome shotgun (WGS) entry which is preliminary data.</text>
</comment>
<evidence type="ECO:0000256" key="4">
    <source>
        <dbReference type="ARBA" id="ARBA00023136"/>
    </source>
</evidence>
<dbReference type="PIRSF" id="PIRSF003299">
    <property type="entry name" value="VirB8_PtlE"/>
    <property type="match status" value="1"/>
</dbReference>
<feature type="transmembrane region" description="Helical" evidence="5">
    <location>
        <begin position="33"/>
        <end position="53"/>
    </location>
</feature>
<evidence type="ECO:0000313" key="8">
    <source>
        <dbReference type="Proteomes" id="UP001041814"/>
    </source>
</evidence>
<keyword evidence="4 5" id="KW-0472">Membrane</keyword>
<name>A0ABS1DQ12_RUBGE</name>
<dbReference type="CDD" id="cd16424">
    <property type="entry name" value="VirB8"/>
    <property type="match status" value="1"/>
</dbReference>